<protein>
    <submittedName>
        <fullName evidence="2">DUF502 domain-containing protein</fullName>
    </submittedName>
</protein>
<dbReference type="PANTHER" id="PTHR31876">
    <property type="entry name" value="COV-LIKE PROTEIN 1"/>
    <property type="match status" value="1"/>
</dbReference>
<name>A0ABY5HHM6_9GAMM</name>
<reference evidence="2" key="1">
    <citation type="submission" date="2021-04" db="EMBL/GenBank/DDBJ databases">
        <title>Oceanospirillales bacteria with DddD are important DMSP degraders in coastal seawater.</title>
        <authorList>
            <person name="Liu J."/>
        </authorList>
    </citation>
    <scope>NUCLEOTIDE SEQUENCE</scope>
    <source>
        <strain evidence="2">D13-1</strain>
    </source>
</reference>
<dbReference type="RefSeq" id="WP_255853392.1">
    <property type="nucleotide sequence ID" value="NZ_CP073347.1"/>
</dbReference>
<dbReference type="InterPro" id="IPR007462">
    <property type="entry name" value="COV1-like"/>
</dbReference>
<dbReference type="Pfam" id="PF04367">
    <property type="entry name" value="DUF502"/>
    <property type="match status" value="1"/>
</dbReference>
<feature type="transmembrane region" description="Helical" evidence="1">
    <location>
        <begin position="53"/>
        <end position="77"/>
    </location>
</feature>
<accession>A0ABY5HHM6</accession>
<gene>
    <name evidence="2" type="ORF">KDW95_19110</name>
</gene>
<keyword evidence="3" id="KW-1185">Reference proteome</keyword>
<proteinExistence type="predicted"/>
<keyword evidence="1" id="KW-1133">Transmembrane helix</keyword>
<evidence type="ECO:0000256" key="1">
    <source>
        <dbReference type="SAM" id="Phobius"/>
    </source>
</evidence>
<keyword evidence="1" id="KW-0812">Transmembrane</keyword>
<evidence type="ECO:0000313" key="2">
    <source>
        <dbReference type="EMBL" id="UTW11351.1"/>
    </source>
</evidence>
<organism evidence="2 3">
    <name type="scientific">Marinobacterium rhizophilum</name>
    <dbReference type="NCBI Taxonomy" id="420402"/>
    <lineage>
        <taxon>Bacteria</taxon>
        <taxon>Pseudomonadati</taxon>
        <taxon>Pseudomonadota</taxon>
        <taxon>Gammaproteobacteria</taxon>
        <taxon>Oceanospirillales</taxon>
        <taxon>Oceanospirillaceae</taxon>
        <taxon>Marinobacterium</taxon>
    </lineage>
</organism>
<dbReference type="Proteomes" id="UP001058461">
    <property type="component" value="Chromosome"/>
</dbReference>
<keyword evidence="1" id="KW-0472">Membrane</keyword>
<dbReference type="EMBL" id="CP073347">
    <property type="protein sequence ID" value="UTW11351.1"/>
    <property type="molecule type" value="Genomic_DNA"/>
</dbReference>
<sequence length="199" mass="21683">MTYLMRLFFQGLLLLLPAVLTIYLVFLIFTALNETLFYAVGALTGRLFPGVESGWLVTLTGIGVTFAVIILTGLVASNYLGKFLLGRIDALLDRIPLVKMLYSSLKDLFGAFLGDKKRFDTPVLVSVTPDDSVRLMGFVTQASMADFGLENDVAVYLPQSYNFAGNLIVVPKDRIQRLDVPAATVTAFLLSGGVSNSRS</sequence>
<evidence type="ECO:0000313" key="3">
    <source>
        <dbReference type="Proteomes" id="UP001058461"/>
    </source>
</evidence>
<feature type="transmembrane region" description="Helical" evidence="1">
    <location>
        <begin position="12"/>
        <end position="33"/>
    </location>
</feature>
<dbReference type="PANTHER" id="PTHR31876:SF26">
    <property type="entry name" value="PROTEIN LIKE COV 2"/>
    <property type="match status" value="1"/>
</dbReference>